<feature type="region of interest" description="Disordered" evidence="1">
    <location>
        <begin position="1281"/>
        <end position="1378"/>
    </location>
</feature>
<feature type="region of interest" description="Disordered" evidence="1">
    <location>
        <begin position="574"/>
        <end position="605"/>
    </location>
</feature>
<feature type="compositionally biased region" description="Basic and acidic residues" evidence="1">
    <location>
        <begin position="672"/>
        <end position="719"/>
    </location>
</feature>
<name>A0A8I6SBS6_CIMLE</name>
<dbReference type="KEGG" id="clec:106674133"/>
<evidence type="ECO:0000256" key="1">
    <source>
        <dbReference type="SAM" id="MobiDB-lite"/>
    </source>
</evidence>
<feature type="compositionally biased region" description="Low complexity" evidence="1">
    <location>
        <begin position="55"/>
        <end position="67"/>
    </location>
</feature>
<feature type="region of interest" description="Disordered" evidence="1">
    <location>
        <begin position="1083"/>
        <end position="1102"/>
    </location>
</feature>
<feature type="region of interest" description="Disordered" evidence="1">
    <location>
        <begin position="747"/>
        <end position="766"/>
    </location>
</feature>
<feature type="region of interest" description="Disordered" evidence="1">
    <location>
        <begin position="428"/>
        <end position="478"/>
    </location>
</feature>
<feature type="compositionally biased region" description="Polar residues" evidence="1">
    <location>
        <begin position="325"/>
        <end position="340"/>
    </location>
</feature>
<feature type="region of interest" description="Disordered" evidence="1">
    <location>
        <begin position="501"/>
        <end position="548"/>
    </location>
</feature>
<feature type="compositionally biased region" description="Basic and acidic residues" evidence="1">
    <location>
        <begin position="642"/>
        <end position="655"/>
    </location>
</feature>
<feature type="region of interest" description="Disordered" evidence="1">
    <location>
        <begin position="1392"/>
        <end position="1462"/>
    </location>
</feature>
<feature type="compositionally biased region" description="Basic and acidic residues" evidence="1">
    <location>
        <begin position="574"/>
        <end position="585"/>
    </location>
</feature>
<feature type="compositionally biased region" description="Basic and acidic residues" evidence="1">
    <location>
        <begin position="272"/>
        <end position="300"/>
    </location>
</feature>
<feature type="compositionally biased region" description="Low complexity" evidence="1">
    <location>
        <begin position="1591"/>
        <end position="1600"/>
    </location>
</feature>
<feature type="region of interest" description="Disordered" evidence="1">
    <location>
        <begin position="254"/>
        <end position="340"/>
    </location>
</feature>
<feature type="region of interest" description="Disordered" evidence="1">
    <location>
        <begin position="1185"/>
        <end position="1255"/>
    </location>
</feature>
<dbReference type="RefSeq" id="XP_014262152.1">
    <property type="nucleotide sequence ID" value="XM_014406666.2"/>
</dbReference>
<feature type="compositionally biased region" description="Pro residues" evidence="1">
    <location>
        <begin position="1343"/>
        <end position="1360"/>
    </location>
</feature>
<accession>A0A8I6SBS6</accession>
<feature type="compositionally biased region" description="Polar residues" evidence="1">
    <location>
        <begin position="588"/>
        <end position="597"/>
    </location>
</feature>
<feature type="compositionally biased region" description="Basic residues" evidence="1">
    <location>
        <begin position="1616"/>
        <end position="1631"/>
    </location>
</feature>
<dbReference type="EnsemblMetazoa" id="XM_014406666.2">
    <property type="protein sequence ID" value="XP_014262152.1"/>
    <property type="gene ID" value="LOC106674133"/>
</dbReference>
<dbReference type="Proteomes" id="UP000494040">
    <property type="component" value="Unassembled WGS sequence"/>
</dbReference>
<evidence type="ECO:0000313" key="3">
    <source>
        <dbReference type="Proteomes" id="UP000494040"/>
    </source>
</evidence>
<feature type="compositionally biased region" description="Polar residues" evidence="1">
    <location>
        <begin position="1445"/>
        <end position="1462"/>
    </location>
</feature>
<evidence type="ECO:0000313" key="2">
    <source>
        <dbReference type="EnsemblMetazoa" id="XP_014262152.1"/>
    </source>
</evidence>
<feature type="region of interest" description="Disordered" evidence="1">
    <location>
        <begin position="642"/>
        <end position="724"/>
    </location>
</feature>
<feature type="region of interest" description="Disordered" evidence="1">
    <location>
        <begin position="1520"/>
        <end position="1566"/>
    </location>
</feature>
<dbReference type="GeneID" id="106674133"/>
<sequence>MWQRSASAKELRKPCLQTSQDSFIEPIIPPRSRNFAIAGSKTPSFDRDAETKVYSSSYPGTTSSLSTESADELEPGGSILVIDTGSSRDDLSHDSYELLERDSRNYSRSCSIGSSGPENQDDELFTMDDYRDFDDVDKRLGYVEPRYRNVGFNEFNELCKRGFASKRSSQPVEFNEFEAKCIPGAVIRHDVPEERYPVERTKSEPYVSDFWKVAREHRKLFHQKSFDYTPSESMDSDGSKSTADIPYTLHKRQQMNGTSSGFECGSPVSPNKSEEKPVSFERKSSLKSGERFAKTKHDSDLNSQDSGLSLSLGAESTDDLEESKNTTTLPEKKSTSTGTTLKVKKDLLKVSSEDGPQHKSLLAKTKAVSADSGLKRVFSFERPPPVEVIKIPSQDGEGIVICSSDSKNFSLDTSDPDVIIVEYHTKRKRAFQKRSSSGSVEKEKRGSSFEIIREDKNKKERHKEWRSESKSSYDIQDKTDFKRERFSKEVKTSIEGKVVRESLEEKELKKQKSEELYRQKTEELRKQRSEDLQRQTSEELQRQKSEEMQKKILRRQEVIEQLRQKHEDLNKIEIIKTNRENEKKSKTMQKPSVQKQDNVFKELSPKSIQKHDKVVMEVPVEINATEKQLGYCRCEHKDSIEIEKMEDINEEKDSVFEDDSTKEDTPLQVTDNEEKQIDLKEPEEVKEESKPEPDLKEESKPEPDKKEESKPEPEVKEESIPELDVTANVIVKEVAKISPKKEISEPEIVTTTSTKPSQFQENTESDIKKRTVVEEKAKAVVSPEMVWKKFGDLPPITNKRERSPVLFARLGFSEGSAFIPAKAQSPASSRRAKSLDAPVVSLHRLPPITSFSSKDDTLDNEEGVELEEKTLRTTKPISVIEEEDAANLSPLIQDSNHYMTTIQEPDLTQMLPEIATEDPAKEENALFETLEPTLLQSYSVEPLPYTMIYNNHEGEQELPDVTQFGPDYRVKICSQLSDEQKVPEFPDFQTNDYDEVCEEVQEEEEEDIFNNDVFDSRTLEYSSEATNIPQPELGNDYKQAATEVDELEEVFDSTVNEEPQPERRPSTRQERLDSFKNTKSYSVDIWTSEENEPPGIPTVDVEDVDWCDDDTFVPDPIDAMMEHLSPKKKEFPITTNEINPNDIPIDLIPELPTIDVKETLEDSQHDSNADIASLSELCEKIIEPPPELKLIPPKRSFDEDVSSSSSFKPDKTTLKPFSLESSGSSSLEEGIFPPDDCSHFADEEEGSSNSAKDEYQGFGYSVAGAELVIGGYTGGVFGLSRTLSRISERSTTSEQDRSDFDDDLSTKPSSRSLSLEDESLMSSDRQPSLSSDPSINPEVEEQPLPPLPPEPLGFKIPPPLLQHDEEWPSPPNSSFDTPIVGSVETYYMNIRPEEPTKVILPKEPYDNDYSSDSDYENKTLQDDDGPDSSTKESTVKLALKHKKPGNSSDTSLGISDFSSSTGTVKHCQYYSCTVKSDDSSLADFGSSLSTEMLSSSRKNSDDSMCLRRRSFHHIQRRSFDDYDSPYSESDESCPKQTKRTYSNLPSPTTPCGKKLNKERQCAKSNQLERRNVCSKSIARSKCYSYYSLARSPPSDGSSSSLEMGEPPSTPNTIPRVSKRRRHVPPSKRRQRVSAETDIRDGQLISVSSPSVACVKRNTRDRSQMSKQSSV</sequence>
<feature type="region of interest" description="Disordered" evidence="1">
    <location>
        <begin position="34"/>
        <end position="90"/>
    </location>
</feature>
<feature type="compositionally biased region" description="Low complexity" evidence="1">
    <location>
        <begin position="1218"/>
        <end position="1230"/>
    </location>
</feature>
<keyword evidence="3" id="KW-1185">Reference proteome</keyword>
<dbReference type="OrthoDB" id="9990815at2759"/>
<feature type="compositionally biased region" description="Basic and acidic residues" evidence="1">
    <location>
        <begin position="1060"/>
        <end position="1074"/>
    </location>
</feature>
<feature type="compositionally biased region" description="Polar residues" evidence="1">
    <location>
        <begin position="749"/>
        <end position="762"/>
    </location>
</feature>
<organism evidence="2 3">
    <name type="scientific">Cimex lectularius</name>
    <name type="common">Bed bug</name>
    <name type="synonym">Acanthia lectularia</name>
    <dbReference type="NCBI Taxonomy" id="79782"/>
    <lineage>
        <taxon>Eukaryota</taxon>
        <taxon>Metazoa</taxon>
        <taxon>Ecdysozoa</taxon>
        <taxon>Arthropoda</taxon>
        <taxon>Hexapoda</taxon>
        <taxon>Insecta</taxon>
        <taxon>Pterygota</taxon>
        <taxon>Neoptera</taxon>
        <taxon>Paraneoptera</taxon>
        <taxon>Hemiptera</taxon>
        <taxon>Heteroptera</taxon>
        <taxon>Panheteroptera</taxon>
        <taxon>Cimicomorpha</taxon>
        <taxon>Cimicidae</taxon>
        <taxon>Cimex</taxon>
    </lineage>
</organism>
<feature type="compositionally biased region" description="Basic and acidic residues" evidence="1">
    <location>
        <begin position="1555"/>
        <end position="1566"/>
    </location>
</feature>
<feature type="region of interest" description="Disordered" evidence="1">
    <location>
        <begin position="1589"/>
        <end position="1670"/>
    </location>
</feature>
<feature type="compositionally biased region" description="Basic and acidic residues" evidence="1">
    <location>
        <begin position="440"/>
        <end position="478"/>
    </location>
</feature>
<proteinExistence type="predicted"/>
<feature type="region of interest" description="Disordered" evidence="1">
    <location>
        <begin position="1050"/>
        <end position="1074"/>
    </location>
</feature>
<feature type="compositionally biased region" description="Polar residues" evidence="1">
    <location>
        <begin position="1281"/>
        <end position="1293"/>
    </location>
</feature>
<protein>
    <submittedName>
        <fullName evidence="2">Uncharacterized protein</fullName>
    </submittedName>
</protein>
<reference evidence="2" key="1">
    <citation type="submission" date="2022-01" db="UniProtKB">
        <authorList>
            <consortium name="EnsemblMetazoa"/>
        </authorList>
    </citation>
    <scope>IDENTIFICATION</scope>
</reference>